<evidence type="ECO:0000256" key="1">
    <source>
        <dbReference type="ARBA" id="ARBA00001974"/>
    </source>
</evidence>
<dbReference type="Pfam" id="PF07992">
    <property type="entry name" value="Pyr_redox_2"/>
    <property type="match status" value="1"/>
</dbReference>
<dbReference type="SUPFAM" id="SSF51905">
    <property type="entry name" value="FAD/NAD(P)-binding domain"/>
    <property type="match status" value="1"/>
</dbReference>
<keyword evidence="6" id="KW-0560">Oxidoreductase</keyword>
<dbReference type="AlphaFoldDB" id="A0A7Z0VMT4"/>
<dbReference type="GO" id="GO:0047110">
    <property type="term" value="F:phenylglyoxylate dehydrogenase (acylating) activity"/>
    <property type="evidence" value="ECO:0007669"/>
    <property type="project" value="UniProtKB-EC"/>
</dbReference>
<dbReference type="InterPro" id="IPR050260">
    <property type="entry name" value="FAD-bd_OxRdtase"/>
</dbReference>
<gene>
    <name evidence="6" type="primary">padH_2</name>
    <name evidence="6" type="ORF">CODIS_18250</name>
</gene>
<dbReference type="InterPro" id="IPR036188">
    <property type="entry name" value="FAD/NAD-bd_sf"/>
</dbReference>
<dbReference type="PRINTS" id="PR00368">
    <property type="entry name" value="FADPNR"/>
</dbReference>
<dbReference type="InterPro" id="IPR023753">
    <property type="entry name" value="FAD/NAD-binding_dom"/>
</dbReference>
<comment type="cofactor">
    <cofactor evidence="1">
        <name>FAD</name>
        <dbReference type="ChEBI" id="CHEBI:57692"/>
    </cofactor>
</comment>
<accession>A0A7Z0VMT4</accession>
<sequence>MQYIVIGAGPAGVTACETLRSQDPAGQITLIGGEPEPPYSRMAIPYLLVEQIDERGTYLRKSEDHYSQNRIEHIRMAVTQVHPEQHRVTLADGSSLEYDRLLIATGATPLKPPIPGIDLDGIHNCWTLEDARAIVARAKPGSPVVLIGAGFIGCIILEALVERDVKLTVVEKGDRMVPRMMDNVAGNLLKNWCEKKGVRILTSSGVVGFSESGNGLSVDLDSGESLAADLVITAMGVRANIDFLAGSGIETDQGILVNDHLQTSWEDIFAAGDVAQGRDFSTGADSVQAIQPTSVEHGRIAAINMVKDQAITHQGSLNMNVLDTLGLISSSFGQWMGVEGGDQATLLDEGEFRYLQLQFDGDYLVGASSLGHTQHIGVLRGLIRSRVPLGEWKDRLMKDPTRLMEAYLGSVQGAS</sequence>
<evidence type="ECO:0000313" key="6">
    <source>
        <dbReference type="EMBL" id="ODJ88051.1"/>
    </source>
</evidence>
<dbReference type="PRINTS" id="PR00411">
    <property type="entry name" value="PNDRDTASEI"/>
</dbReference>
<proteinExistence type="inferred from homology"/>
<evidence type="ECO:0000256" key="3">
    <source>
        <dbReference type="ARBA" id="ARBA00022630"/>
    </source>
</evidence>
<dbReference type="RefSeq" id="WP_069124059.1">
    <property type="nucleotide sequence ID" value="NZ_MARB01000008.1"/>
</dbReference>
<dbReference type="EMBL" id="MARB01000008">
    <property type="protein sequence ID" value="ODJ88051.1"/>
    <property type="molecule type" value="Genomic_DNA"/>
</dbReference>
<dbReference type="Gene3D" id="3.50.50.60">
    <property type="entry name" value="FAD/NAD(P)-binding domain"/>
    <property type="match status" value="2"/>
</dbReference>
<dbReference type="OrthoDB" id="9768666at2"/>
<name>A0A7Z0VMT4_9GAMM</name>
<keyword evidence="7" id="KW-1185">Reference proteome</keyword>
<protein>
    <submittedName>
        <fullName evidence="6">NADH-dependent phenylglyoxylate dehydrogenase subunit epsilon</fullName>
        <ecNumber evidence="6">1.2.1.58</ecNumber>
    </submittedName>
</protein>
<reference evidence="6 7" key="1">
    <citation type="submission" date="2016-06" db="EMBL/GenBank/DDBJ databases">
        <title>Genome sequence of endosymbiont of Candidatus Endolucinida thiodiazotropha.</title>
        <authorList>
            <person name="Poehlein A."/>
            <person name="Koenig S."/>
            <person name="Heiden S.E."/>
            <person name="Thuermer A."/>
            <person name="Voget S."/>
            <person name="Daniel R."/>
            <person name="Markert S."/>
            <person name="Gros O."/>
            <person name="Schweder T."/>
        </authorList>
    </citation>
    <scope>NUCLEOTIDE SEQUENCE [LARGE SCALE GENOMIC DNA]</scope>
    <source>
        <strain evidence="6 7">COS</strain>
    </source>
</reference>
<comment type="caution">
    <text evidence="6">The sequence shown here is derived from an EMBL/GenBank/DDBJ whole genome shotgun (WGS) entry which is preliminary data.</text>
</comment>
<keyword evidence="3" id="KW-0285">Flavoprotein</keyword>
<keyword evidence="4" id="KW-0274">FAD</keyword>
<organism evidence="6 7">
    <name type="scientific">Candidatus Thiodiazotropha endolucinida</name>
    <dbReference type="NCBI Taxonomy" id="1655433"/>
    <lineage>
        <taxon>Bacteria</taxon>
        <taxon>Pseudomonadati</taxon>
        <taxon>Pseudomonadota</taxon>
        <taxon>Gammaproteobacteria</taxon>
        <taxon>Chromatiales</taxon>
        <taxon>Sedimenticolaceae</taxon>
        <taxon>Candidatus Thiodiazotropha</taxon>
    </lineage>
</organism>
<comment type="similarity">
    <text evidence="2">Belongs to the FAD-dependent oxidoreductase family.</text>
</comment>
<dbReference type="EC" id="1.2.1.58" evidence="6"/>
<evidence type="ECO:0000313" key="7">
    <source>
        <dbReference type="Proteomes" id="UP000094769"/>
    </source>
</evidence>
<evidence type="ECO:0000256" key="2">
    <source>
        <dbReference type="ARBA" id="ARBA00006442"/>
    </source>
</evidence>
<evidence type="ECO:0000256" key="4">
    <source>
        <dbReference type="ARBA" id="ARBA00022827"/>
    </source>
</evidence>
<feature type="domain" description="FAD/NAD(P)-binding" evidence="5">
    <location>
        <begin position="1"/>
        <end position="278"/>
    </location>
</feature>
<evidence type="ECO:0000259" key="5">
    <source>
        <dbReference type="Pfam" id="PF07992"/>
    </source>
</evidence>
<dbReference type="PANTHER" id="PTHR43429">
    <property type="entry name" value="PYRIDINE NUCLEOTIDE-DISULFIDE OXIDOREDUCTASE DOMAIN-CONTAINING"/>
    <property type="match status" value="1"/>
</dbReference>
<dbReference type="Proteomes" id="UP000094769">
    <property type="component" value="Unassembled WGS sequence"/>
</dbReference>
<dbReference type="PANTHER" id="PTHR43429:SF3">
    <property type="entry name" value="NITRITE REDUCTASE [NAD(P)H]"/>
    <property type="match status" value="1"/>
</dbReference>